<name>A0A9P6T4X3_9BASI</name>
<evidence type="ECO:0000256" key="1">
    <source>
        <dbReference type="SAM" id="Phobius"/>
    </source>
</evidence>
<dbReference type="EMBL" id="MU168100">
    <property type="protein sequence ID" value="KAG0138951.1"/>
    <property type="molecule type" value="Genomic_DNA"/>
</dbReference>
<evidence type="ECO:0000313" key="2">
    <source>
        <dbReference type="EMBL" id="KAG0138951.1"/>
    </source>
</evidence>
<accession>A0A9P6T4X3</accession>
<protein>
    <submittedName>
        <fullName evidence="2">Uncharacterized protein</fullName>
    </submittedName>
</protein>
<comment type="caution">
    <text evidence="2">The sequence shown here is derived from an EMBL/GenBank/DDBJ whole genome shotgun (WGS) entry which is preliminary data.</text>
</comment>
<gene>
    <name evidence="2" type="ORF">CROQUDRAFT_102506</name>
</gene>
<feature type="transmembrane region" description="Helical" evidence="1">
    <location>
        <begin position="31"/>
        <end position="54"/>
    </location>
</feature>
<dbReference type="AlphaFoldDB" id="A0A9P6T4X3"/>
<keyword evidence="1" id="KW-0812">Transmembrane</keyword>
<sequence>MSDASDFQHALFDNTSWPEPIEVKARSSASLVLTALLGQFLTMTGLPSLASFLTHRKPPNLSGP</sequence>
<keyword evidence="1" id="KW-0472">Membrane</keyword>
<keyword evidence="3" id="KW-1185">Reference proteome</keyword>
<keyword evidence="1" id="KW-1133">Transmembrane helix</keyword>
<evidence type="ECO:0000313" key="3">
    <source>
        <dbReference type="Proteomes" id="UP000886653"/>
    </source>
</evidence>
<proteinExistence type="predicted"/>
<dbReference type="Proteomes" id="UP000886653">
    <property type="component" value="Unassembled WGS sequence"/>
</dbReference>
<reference evidence="2" key="1">
    <citation type="submission" date="2013-11" db="EMBL/GenBank/DDBJ databases">
        <title>Genome sequence of the fusiform rust pathogen reveals effectors for host alternation and coevolution with pine.</title>
        <authorList>
            <consortium name="DOE Joint Genome Institute"/>
            <person name="Smith K."/>
            <person name="Pendleton A."/>
            <person name="Kubisiak T."/>
            <person name="Anderson C."/>
            <person name="Salamov A."/>
            <person name="Aerts A."/>
            <person name="Riley R."/>
            <person name="Clum A."/>
            <person name="Lindquist E."/>
            <person name="Ence D."/>
            <person name="Campbell M."/>
            <person name="Kronenberg Z."/>
            <person name="Feau N."/>
            <person name="Dhillon B."/>
            <person name="Hamelin R."/>
            <person name="Burleigh J."/>
            <person name="Smith J."/>
            <person name="Yandell M."/>
            <person name="Nelson C."/>
            <person name="Grigoriev I."/>
            <person name="Davis J."/>
        </authorList>
    </citation>
    <scope>NUCLEOTIDE SEQUENCE</scope>
    <source>
        <strain evidence="2">G11</strain>
    </source>
</reference>
<organism evidence="2 3">
    <name type="scientific">Cronartium quercuum f. sp. fusiforme G11</name>
    <dbReference type="NCBI Taxonomy" id="708437"/>
    <lineage>
        <taxon>Eukaryota</taxon>
        <taxon>Fungi</taxon>
        <taxon>Dikarya</taxon>
        <taxon>Basidiomycota</taxon>
        <taxon>Pucciniomycotina</taxon>
        <taxon>Pucciniomycetes</taxon>
        <taxon>Pucciniales</taxon>
        <taxon>Coleosporiaceae</taxon>
        <taxon>Cronartium</taxon>
    </lineage>
</organism>